<dbReference type="InterPro" id="IPR029052">
    <property type="entry name" value="Metallo-depent_PP-like"/>
</dbReference>
<reference evidence="10" key="2">
    <citation type="submission" date="2021-04" db="EMBL/GenBank/DDBJ databases">
        <authorList>
            <person name="Gilroy R."/>
        </authorList>
    </citation>
    <scope>NUCLEOTIDE SEQUENCE</scope>
    <source>
        <strain evidence="10">ChiBcolR8-3208</strain>
    </source>
</reference>
<gene>
    <name evidence="7" type="primary">sbcD</name>
    <name evidence="10" type="ORF">H9942_03540</name>
</gene>
<feature type="domain" description="Nuclease SbcCD subunit D C-terminal" evidence="9">
    <location>
        <begin position="264"/>
        <end position="350"/>
    </location>
</feature>
<keyword evidence="7" id="KW-0233">DNA recombination</keyword>
<evidence type="ECO:0000256" key="5">
    <source>
        <dbReference type="ARBA" id="ARBA00022801"/>
    </source>
</evidence>
<comment type="function">
    <text evidence="7">SbcCD cleaves DNA hairpin structures. These structures can inhibit DNA replication and are intermediates in certain DNA recombination reactions. The complex acts as a 3'-&gt;5' double strand exonuclease that can open hairpins. It also has a 5' single-strand endonuclease activity.</text>
</comment>
<keyword evidence="6 7" id="KW-0269">Exonuclease</keyword>
<evidence type="ECO:0000259" key="8">
    <source>
        <dbReference type="Pfam" id="PF00149"/>
    </source>
</evidence>
<evidence type="ECO:0000256" key="2">
    <source>
        <dbReference type="ARBA" id="ARBA00011322"/>
    </source>
</evidence>
<comment type="similarity">
    <text evidence="1 7">Belongs to the SbcD family.</text>
</comment>
<reference evidence="10" key="1">
    <citation type="journal article" date="2021" name="PeerJ">
        <title>Extensive microbial diversity within the chicken gut microbiome revealed by metagenomics and culture.</title>
        <authorList>
            <person name="Gilroy R."/>
            <person name="Ravi A."/>
            <person name="Getino M."/>
            <person name="Pursley I."/>
            <person name="Horton D.L."/>
            <person name="Alikhan N.F."/>
            <person name="Baker D."/>
            <person name="Gharbi K."/>
            <person name="Hall N."/>
            <person name="Watson M."/>
            <person name="Adriaenssens E.M."/>
            <person name="Foster-Nyarko E."/>
            <person name="Jarju S."/>
            <person name="Secka A."/>
            <person name="Antonio M."/>
            <person name="Oren A."/>
            <person name="Chaudhuri R.R."/>
            <person name="La Ragione R."/>
            <person name="Hildebrand F."/>
            <person name="Pallen M.J."/>
        </authorList>
    </citation>
    <scope>NUCLEOTIDE SEQUENCE</scope>
    <source>
        <strain evidence="10">ChiBcolR8-3208</strain>
    </source>
</reference>
<dbReference type="InterPro" id="IPR041796">
    <property type="entry name" value="Mre11_N"/>
</dbReference>
<evidence type="ECO:0000256" key="7">
    <source>
        <dbReference type="RuleBase" id="RU363069"/>
    </source>
</evidence>
<dbReference type="AlphaFoldDB" id="A0A9D2LXM2"/>
<dbReference type="PANTHER" id="PTHR30337">
    <property type="entry name" value="COMPONENT OF ATP-DEPENDENT DSDNA EXONUCLEASE"/>
    <property type="match status" value="1"/>
</dbReference>
<comment type="subunit">
    <text evidence="2 7">Heterodimer of SbcC and SbcD.</text>
</comment>
<evidence type="ECO:0000256" key="3">
    <source>
        <dbReference type="ARBA" id="ARBA00013365"/>
    </source>
</evidence>
<evidence type="ECO:0000256" key="4">
    <source>
        <dbReference type="ARBA" id="ARBA00022722"/>
    </source>
</evidence>
<keyword evidence="4 7" id="KW-0540">Nuclease</keyword>
<evidence type="ECO:0000313" key="11">
    <source>
        <dbReference type="Proteomes" id="UP000824214"/>
    </source>
</evidence>
<proteinExistence type="inferred from homology"/>
<comment type="caution">
    <text evidence="10">The sequence shown here is derived from an EMBL/GenBank/DDBJ whole genome shotgun (WGS) entry which is preliminary data.</text>
</comment>
<dbReference type="GO" id="GO:0006260">
    <property type="term" value="P:DNA replication"/>
    <property type="evidence" value="ECO:0007669"/>
    <property type="project" value="UniProtKB-KW"/>
</dbReference>
<dbReference type="CDD" id="cd00840">
    <property type="entry name" value="MPP_Mre11_N"/>
    <property type="match status" value="1"/>
</dbReference>
<dbReference type="GO" id="GO:0008408">
    <property type="term" value="F:3'-5' exonuclease activity"/>
    <property type="evidence" value="ECO:0007669"/>
    <property type="project" value="InterPro"/>
</dbReference>
<dbReference type="Gene3D" id="3.60.21.10">
    <property type="match status" value="1"/>
</dbReference>
<dbReference type="Pfam" id="PF00149">
    <property type="entry name" value="Metallophos"/>
    <property type="match status" value="1"/>
</dbReference>
<accession>A0A9D2LXM2</accession>
<sequence length="377" mass="41728">MKLFHTSDWHLGRMLYGRNLLEDQRWFLRQVFLPAVERERPCCVLIAGDVYDRQIAPVEAIALFDETLSQLLELGTKVCVIAGNHDGPGRMALLKNALRHSGVYFATQLSDAFSPVLLEEKGQALQIFPLPYFDAALGREFLGDESLRGEGACMELLLERLVPLFQPGAGHLLVSHCFAAGAQTSDSESATFVGGSGQVAPALFAPFDYVALGHLHGPQKAGERGQYSGSPLKYSVDEERQKKGYFQLEWDGQEMARQFVPCAPLRDVRRVKGTFAHLLEAGEQSPVEDYVEIELTDSAPVLLAAERLRPFYPNLLSVLNPWMGESLTGERAARLKGQDEATVFAAFLREVCGTEPDPQDQALFQEVLESLAESQET</sequence>
<feature type="domain" description="Calcineurin-like phosphoesterase" evidence="8">
    <location>
        <begin position="1"/>
        <end position="217"/>
    </location>
</feature>
<dbReference type="PANTHER" id="PTHR30337:SF0">
    <property type="entry name" value="NUCLEASE SBCCD SUBUNIT D"/>
    <property type="match status" value="1"/>
</dbReference>
<evidence type="ECO:0000313" key="10">
    <source>
        <dbReference type="EMBL" id="HJB37123.1"/>
    </source>
</evidence>
<dbReference type="GO" id="GO:0004519">
    <property type="term" value="F:endonuclease activity"/>
    <property type="evidence" value="ECO:0007669"/>
    <property type="project" value="UniProtKB-KW"/>
</dbReference>
<keyword evidence="7" id="KW-0235">DNA replication</keyword>
<keyword evidence="7" id="KW-0255">Endonuclease</keyword>
<dbReference type="Pfam" id="PF12320">
    <property type="entry name" value="SbcD_C"/>
    <property type="match status" value="1"/>
</dbReference>
<protein>
    <recommendedName>
        <fullName evidence="3 7">Nuclease SbcCD subunit D</fullName>
    </recommendedName>
</protein>
<dbReference type="InterPro" id="IPR004843">
    <property type="entry name" value="Calcineurin-like_PHP"/>
</dbReference>
<evidence type="ECO:0000259" key="9">
    <source>
        <dbReference type="Pfam" id="PF12320"/>
    </source>
</evidence>
<organism evidence="10 11">
    <name type="scientific">Candidatus Acutalibacter ornithocaccae</name>
    <dbReference type="NCBI Taxonomy" id="2838416"/>
    <lineage>
        <taxon>Bacteria</taxon>
        <taxon>Bacillati</taxon>
        <taxon>Bacillota</taxon>
        <taxon>Clostridia</taxon>
        <taxon>Eubacteriales</taxon>
        <taxon>Acutalibacteraceae</taxon>
        <taxon>Acutalibacter</taxon>
    </lineage>
</organism>
<dbReference type="SUPFAM" id="SSF56300">
    <property type="entry name" value="Metallo-dependent phosphatases"/>
    <property type="match status" value="1"/>
</dbReference>
<dbReference type="InterPro" id="IPR004593">
    <property type="entry name" value="SbcD"/>
</dbReference>
<dbReference type="GO" id="GO:0006310">
    <property type="term" value="P:DNA recombination"/>
    <property type="evidence" value="ECO:0007669"/>
    <property type="project" value="UniProtKB-KW"/>
</dbReference>
<dbReference type="Proteomes" id="UP000824214">
    <property type="component" value="Unassembled WGS sequence"/>
</dbReference>
<keyword evidence="5 7" id="KW-0378">Hydrolase</keyword>
<name>A0A9D2LXM2_9FIRM</name>
<dbReference type="InterPro" id="IPR050535">
    <property type="entry name" value="DNA_Repair-Maintenance_Comp"/>
</dbReference>
<dbReference type="NCBIfam" id="TIGR00619">
    <property type="entry name" value="sbcd"/>
    <property type="match status" value="1"/>
</dbReference>
<dbReference type="EMBL" id="DWXZ01000064">
    <property type="protein sequence ID" value="HJB37123.1"/>
    <property type="molecule type" value="Genomic_DNA"/>
</dbReference>
<dbReference type="InterPro" id="IPR026843">
    <property type="entry name" value="SbcD_C"/>
</dbReference>
<evidence type="ECO:0000256" key="1">
    <source>
        <dbReference type="ARBA" id="ARBA00010555"/>
    </source>
</evidence>
<evidence type="ECO:0000256" key="6">
    <source>
        <dbReference type="ARBA" id="ARBA00022839"/>
    </source>
</evidence>